<dbReference type="EMBL" id="JAODUO010000092">
    <property type="protein sequence ID" value="KAK2189976.1"/>
    <property type="molecule type" value="Genomic_DNA"/>
</dbReference>
<gene>
    <name evidence="1" type="ORF">NP493_92g05000</name>
</gene>
<dbReference type="AlphaFoldDB" id="A0AAD9P861"/>
<accession>A0AAD9P861</accession>
<comment type="caution">
    <text evidence="1">The sequence shown here is derived from an EMBL/GenBank/DDBJ whole genome shotgun (WGS) entry which is preliminary data.</text>
</comment>
<protein>
    <recommendedName>
        <fullName evidence="3">Nuclease HARBI1</fullName>
    </recommendedName>
</protein>
<sequence>MLYRREKRKAAGESNRRIGRLWVRPWLEQRCDTFCQTLDAESWLGDPGGFRSHLQMTTEVFEELCRLVAPSVKRQDTNMRLSISVAQRVALTLQFLATGETYQSLGCQYRISKSSISGIVPDTSDAIYKALKDDHLKM</sequence>
<name>A0AAD9P861_RIDPI</name>
<reference evidence="1" key="1">
    <citation type="journal article" date="2023" name="Mol. Biol. Evol.">
        <title>Third-Generation Sequencing Reveals the Adaptive Role of the Epigenome in Three Deep-Sea Polychaetes.</title>
        <authorList>
            <person name="Perez M."/>
            <person name="Aroh O."/>
            <person name="Sun Y."/>
            <person name="Lan Y."/>
            <person name="Juniper S.K."/>
            <person name="Young C.R."/>
            <person name="Angers B."/>
            <person name="Qian P.Y."/>
        </authorList>
    </citation>
    <scope>NUCLEOTIDE SEQUENCE</scope>
    <source>
        <strain evidence="1">R07B-5</strain>
    </source>
</reference>
<organism evidence="1 2">
    <name type="scientific">Ridgeia piscesae</name>
    <name type="common">Tubeworm</name>
    <dbReference type="NCBI Taxonomy" id="27915"/>
    <lineage>
        <taxon>Eukaryota</taxon>
        <taxon>Metazoa</taxon>
        <taxon>Spiralia</taxon>
        <taxon>Lophotrochozoa</taxon>
        <taxon>Annelida</taxon>
        <taxon>Polychaeta</taxon>
        <taxon>Sedentaria</taxon>
        <taxon>Canalipalpata</taxon>
        <taxon>Sabellida</taxon>
        <taxon>Siboglinidae</taxon>
        <taxon>Ridgeia</taxon>
    </lineage>
</organism>
<proteinExistence type="predicted"/>
<dbReference type="Proteomes" id="UP001209878">
    <property type="component" value="Unassembled WGS sequence"/>
</dbReference>
<evidence type="ECO:0008006" key="3">
    <source>
        <dbReference type="Google" id="ProtNLM"/>
    </source>
</evidence>
<evidence type="ECO:0000313" key="1">
    <source>
        <dbReference type="EMBL" id="KAK2189976.1"/>
    </source>
</evidence>
<keyword evidence="2" id="KW-1185">Reference proteome</keyword>
<evidence type="ECO:0000313" key="2">
    <source>
        <dbReference type="Proteomes" id="UP001209878"/>
    </source>
</evidence>